<sequence>MEPPADETLLFLDFKSPLPASLLQSKVFLRLVDLEGPRPLVQVNDQIFQGSYEHSIGTNMFFSKTSNKGPAEFPFFDPVPFKLEPAGLQSKVLACSQMLIPSTGSQQLPSTTEDVKFNLNWDYKELLQKFAAGKLDLQDIIAKEGDEHEEVALEIPVAPPHEQESNNVTQQQQQESQSQDISDLLDLSLSDELQEMYDRLLNLARTPVRHVVEPEEAGCVSQYQQESDYKTIEAKVLCRPLFAYLKPPKHQGDLDDVDVEKCTALGFLPEHKNRVMTVENFENLDLPARYSVLLTHAEELERTIAGNSPEQNLATDEFGRTPSDTLSIFKRLLAALQKRIHGIKQAN</sequence>
<dbReference type="GO" id="GO:0006383">
    <property type="term" value="P:transcription by RNA polymerase III"/>
    <property type="evidence" value="ECO:0007669"/>
    <property type="project" value="InterPro"/>
</dbReference>
<evidence type="ECO:0000256" key="1">
    <source>
        <dbReference type="SAM" id="MobiDB-lite"/>
    </source>
</evidence>
<evidence type="ECO:0000313" key="5">
    <source>
        <dbReference type="Proteomes" id="UP000019118"/>
    </source>
</evidence>
<dbReference type="OMA" id="NIFANKM"/>
<dbReference type="Pfam" id="PF10419">
    <property type="entry name" value="TFIIIC_sub6"/>
    <property type="match status" value="1"/>
</dbReference>
<feature type="region of interest" description="Disordered" evidence="1">
    <location>
        <begin position="160"/>
        <end position="180"/>
    </location>
</feature>
<dbReference type="GO" id="GO:0000127">
    <property type="term" value="C:transcription factor TFIIIC complex"/>
    <property type="evidence" value="ECO:0007669"/>
    <property type="project" value="TreeGrafter"/>
</dbReference>
<feature type="domain" description="Transcription factor TFIIIC triple barrel" evidence="2">
    <location>
        <begin position="7"/>
        <end position="95"/>
    </location>
</feature>
<dbReference type="KEGG" id="dpa:109538504"/>
<dbReference type="PANTHER" id="PTHR21860">
    <property type="entry name" value="TRANSCRIPTION INITIATION FACTOR IIIC TFIIIC , POLYPEPTIDE 6-RELATED"/>
    <property type="match status" value="1"/>
</dbReference>
<dbReference type="EnsemblMetazoa" id="XM_019905754.1">
    <property type="protein sequence ID" value="XP_019761313.1"/>
    <property type="gene ID" value="LOC109538504"/>
</dbReference>
<dbReference type="HOGENOM" id="CLU_643024_0_0_1"/>
<dbReference type="OrthoDB" id="1877767at2759"/>
<accession>N6U6S1</accession>
<dbReference type="Gene3D" id="2.60.40.4370">
    <property type="match status" value="1"/>
</dbReference>
<reference evidence="3 5" key="1">
    <citation type="journal article" date="2013" name="Genome Biol.">
        <title>Draft genome of the mountain pine beetle, Dendroctonus ponderosae Hopkins, a major forest pest.</title>
        <authorList>
            <person name="Keeling C.I."/>
            <person name="Yuen M.M."/>
            <person name="Liao N.Y."/>
            <person name="Docking T.R."/>
            <person name="Chan S.K."/>
            <person name="Taylor G.A."/>
            <person name="Palmquist D.L."/>
            <person name="Jackman S.D."/>
            <person name="Nguyen A."/>
            <person name="Li M."/>
            <person name="Henderson H."/>
            <person name="Janes J.K."/>
            <person name="Zhao Y."/>
            <person name="Pandoh P."/>
            <person name="Moore R."/>
            <person name="Sperling F.A."/>
            <person name="Huber D.P."/>
            <person name="Birol I."/>
            <person name="Jones S.J."/>
            <person name="Bohlmann J."/>
        </authorList>
    </citation>
    <scope>NUCLEOTIDE SEQUENCE</scope>
</reference>
<dbReference type="InterPro" id="IPR042771">
    <property type="entry name" value="GTF3C6-like"/>
</dbReference>
<feature type="compositionally biased region" description="Low complexity" evidence="1">
    <location>
        <begin position="170"/>
        <end position="180"/>
    </location>
</feature>
<evidence type="ECO:0000313" key="4">
    <source>
        <dbReference type="EnsemblMetazoa" id="XP_019761313.1"/>
    </source>
</evidence>
<evidence type="ECO:0000313" key="3">
    <source>
        <dbReference type="EMBL" id="ENN76346.1"/>
    </source>
</evidence>
<dbReference type="InterPro" id="IPR019481">
    <property type="entry name" value="TFIIIC_triple_barrel"/>
</dbReference>
<protein>
    <recommendedName>
        <fullName evidence="2">Transcription factor TFIIIC triple barrel domain-containing protein</fullName>
    </recommendedName>
</protein>
<feature type="non-terminal residue" evidence="3">
    <location>
        <position position="1"/>
    </location>
</feature>
<reference evidence="4" key="2">
    <citation type="submission" date="2024-08" db="UniProtKB">
        <authorList>
            <consortium name="EnsemblMetazoa"/>
        </authorList>
    </citation>
    <scope>IDENTIFICATION</scope>
</reference>
<name>N6U6S1_DENPD</name>
<dbReference type="EMBL" id="KB740983">
    <property type="protein sequence ID" value="ENN76346.1"/>
    <property type="molecule type" value="Genomic_DNA"/>
</dbReference>
<evidence type="ECO:0000259" key="2">
    <source>
        <dbReference type="Pfam" id="PF10419"/>
    </source>
</evidence>
<dbReference type="AlphaFoldDB" id="N6U6S1"/>
<dbReference type="Proteomes" id="UP000019118">
    <property type="component" value="Unassembled WGS sequence"/>
</dbReference>
<keyword evidence="5" id="KW-1185">Reference proteome</keyword>
<dbReference type="PANTHER" id="PTHR21860:SF2">
    <property type="entry name" value="GENERAL TRANSCRIPTION FACTOR 3C POLYPEPTIDE 6"/>
    <property type="match status" value="1"/>
</dbReference>
<organism evidence="3">
    <name type="scientific">Dendroctonus ponderosae</name>
    <name type="common">Mountain pine beetle</name>
    <dbReference type="NCBI Taxonomy" id="77166"/>
    <lineage>
        <taxon>Eukaryota</taxon>
        <taxon>Metazoa</taxon>
        <taxon>Ecdysozoa</taxon>
        <taxon>Arthropoda</taxon>
        <taxon>Hexapoda</taxon>
        <taxon>Insecta</taxon>
        <taxon>Pterygota</taxon>
        <taxon>Neoptera</taxon>
        <taxon>Endopterygota</taxon>
        <taxon>Coleoptera</taxon>
        <taxon>Polyphaga</taxon>
        <taxon>Cucujiformia</taxon>
        <taxon>Curculionidae</taxon>
        <taxon>Scolytinae</taxon>
        <taxon>Dendroctonus</taxon>
    </lineage>
</organism>
<proteinExistence type="predicted"/>
<gene>
    <name evidence="4" type="primary">109538504</name>
    <name evidence="3" type="ORF">YQE_07123</name>
</gene>